<dbReference type="RefSeq" id="XP_041559206.1">
    <property type="nucleotide sequence ID" value="XM_041706863.1"/>
</dbReference>
<name>A0A7R8AQF9_9EURO</name>
<feature type="transmembrane region" description="Helical" evidence="2">
    <location>
        <begin position="119"/>
        <end position="139"/>
    </location>
</feature>
<evidence type="ECO:0008006" key="5">
    <source>
        <dbReference type="Google" id="ProtNLM"/>
    </source>
</evidence>
<feature type="compositionally biased region" description="Basic and acidic residues" evidence="1">
    <location>
        <begin position="165"/>
        <end position="175"/>
    </location>
</feature>
<dbReference type="EMBL" id="AP024448">
    <property type="protein sequence ID" value="BCS27012.1"/>
    <property type="molecule type" value="Genomic_DNA"/>
</dbReference>
<dbReference type="AlphaFoldDB" id="A0A7R8AQF9"/>
<gene>
    <name evidence="3" type="ORF">APUU_60060S</name>
</gene>
<keyword evidence="2" id="KW-1133">Transmembrane helix</keyword>
<keyword evidence="4" id="KW-1185">Reference proteome</keyword>
<feature type="region of interest" description="Disordered" evidence="1">
    <location>
        <begin position="148"/>
        <end position="205"/>
    </location>
</feature>
<dbReference type="Proteomes" id="UP000654913">
    <property type="component" value="Chromosome 6"/>
</dbReference>
<evidence type="ECO:0000256" key="2">
    <source>
        <dbReference type="SAM" id="Phobius"/>
    </source>
</evidence>
<evidence type="ECO:0000313" key="3">
    <source>
        <dbReference type="EMBL" id="BCS27012.1"/>
    </source>
</evidence>
<protein>
    <recommendedName>
        <fullName evidence="5">Mid2 domain-containing protein</fullName>
    </recommendedName>
</protein>
<proteinExistence type="predicted"/>
<accession>A0A7R8AQF9</accession>
<keyword evidence="2" id="KW-0812">Transmembrane</keyword>
<keyword evidence="2" id="KW-0472">Membrane</keyword>
<evidence type="ECO:0000313" key="4">
    <source>
        <dbReference type="Proteomes" id="UP000654913"/>
    </source>
</evidence>
<feature type="compositionally biased region" description="Basic and acidic residues" evidence="1">
    <location>
        <begin position="148"/>
        <end position="157"/>
    </location>
</feature>
<dbReference type="KEGG" id="apuu:APUU_60060S"/>
<organism evidence="3 4">
    <name type="scientific">Aspergillus puulaauensis</name>
    <dbReference type="NCBI Taxonomy" id="1220207"/>
    <lineage>
        <taxon>Eukaryota</taxon>
        <taxon>Fungi</taxon>
        <taxon>Dikarya</taxon>
        <taxon>Ascomycota</taxon>
        <taxon>Pezizomycotina</taxon>
        <taxon>Eurotiomycetes</taxon>
        <taxon>Eurotiomycetidae</taxon>
        <taxon>Eurotiales</taxon>
        <taxon>Aspergillaceae</taxon>
        <taxon>Aspergillus</taxon>
    </lineage>
</organism>
<reference evidence="3" key="1">
    <citation type="submission" date="2021-01" db="EMBL/GenBank/DDBJ databases">
        <authorList>
            <consortium name="Aspergillus puulaauensis MK2 genome sequencing consortium"/>
            <person name="Kazuki M."/>
            <person name="Futagami T."/>
        </authorList>
    </citation>
    <scope>NUCLEOTIDE SEQUENCE</scope>
    <source>
        <strain evidence="3">MK2</strain>
    </source>
</reference>
<sequence length="205" mass="22102">MLEYVDTQFYVHGPVDILNLPSLTNTTAAIHIDSTSPLSLSLPLRTASTIELLGAIEHISLPNLTRFTHITVASTTNFNCDRFIEEISETAQIPEGGQHSIICSSVHGNSSGLSLGGKIAIGVVVPVAVLILALLVICLRRRRRRAAKGKEERRAVDQSDTPEYDSAHAPREEAVVTRSATAADEIGPPPPYSPREDANTASKTR</sequence>
<reference evidence="3" key="2">
    <citation type="submission" date="2021-02" db="EMBL/GenBank/DDBJ databases">
        <title>Aspergillus puulaauensis MK2 genome sequence.</title>
        <authorList>
            <person name="Futagami T."/>
            <person name="Mori K."/>
            <person name="Kadooka C."/>
            <person name="Tanaka T."/>
        </authorList>
    </citation>
    <scope>NUCLEOTIDE SEQUENCE</scope>
    <source>
        <strain evidence="3">MK2</strain>
    </source>
</reference>
<evidence type="ECO:0000256" key="1">
    <source>
        <dbReference type="SAM" id="MobiDB-lite"/>
    </source>
</evidence>
<dbReference type="GeneID" id="64977017"/>